<gene>
    <name evidence="2" type="ORF">ACCAA_520018</name>
</gene>
<dbReference type="Gene3D" id="1.10.510.10">
    <property type="entry name" value="Transferase(Phosphotransferase) domain 1"/>
    <property type="match status" value="1"/>
</dbReference>
<evidence type="ECO:0000313" key="2">
    <source>
        <dbReference type="EMBL" id="SBT08085.1"/>
    </source>
</evidence>
<keyword evidence="2" id="KW-0723">Serine/threonine-protein kinase</keyword>
<dbReference type="EMBL" id="FLQX01000130">
    <property type="protein sequence ID" value="SBT08085.1"/>
    <property type="molecule type" value="Genomic_DNA"/>
</dbReference>
<dbReference type="InterPro" id="IPR000719">
    <property type="entry name" value="Prot_kinase_dom"/>
</dbReference>
<evidence type="ECO:0000259" key="1">
    <source>
        <dbReference type="PROSITE" id="PS50011"/>
    </source>
</evidence>
<keyword evidence="2" id="KW-0418">Kinase</keyword>
<dbReference type="GO" id="GO:0005524">
    <property type="term" value="F:ATP binding"/>
    <property type="evidence" value="ECO:0007669"/>
    <property type="project" value="InterPro"/>
</dbReference>
<proteinExistence type="predicted"/>
<feature type="domain" description="Protein kinase" evidence="1">
    <location>
        <begin position="28"/>
        <end position="303"/>
    </location>
</feature>
<dbReference type="PROSITE" id="PS00108">
    <property type="entry name" value="PROTEIN_KINASE_ST"/>
    <property type="match status" value="1"/>
</dbReference>
<dbReference type="Gene3D" id="3.30.200.20">
    <property type="entry name" value="Phosphorylase Kinase, domain 1"/>
    <property type="match status" value="1"/>
</dbReference>
<dbReference type="SUPFAM" id="SSF56112">
    <property type="entry name" value="Protein kinase-like (PK-like)"/>
    <property type="match status" value="1"/>
</dbReference>
<dbReference type="GO" id="GO:0005737">
    <property type="term" value="C:cytoplasm"/>
    <property type="evidence" value="ECO:0007669"/>
    <property type="project" value="TreeGrafter"/>
</dbReference>
<dbReference type="InterPro" id="IPR011009">
    <property type="entry name" value="Kinase-like_dom_sf"/>
</dbReference>
<name>A0A1A8XSL8_9PROT</name>
<dbReference type="CDD" id="cd14014">
    <property type="entry name" value="STKc_PknB_like"/>
    <property type="match status" value="1"/>
</dbReference>
<dbReference type="Pfam" id="PF00069">
    <property type="entry name" value="Pkinase"/>
    <property type="match status" value="1"/>
</dbReference>
<accession>A0A1A8XSL8</accession>
<reference evidence="2 3" key="1">
    <citation type="submission" date="2016-06" db="EMBL/GenBank/DDBJ databases">
        <authorList>
            <person name="Kjaerup R.B."/>
            <person name="Dalgaard T.S."/>
            <person name="Juul-Madsen H.R."/>
        </authorList>
    </citation>
    <scope>NUCLEOTIDE SEQUENCE [LARGE SCALE GENOMIC DNA]</scope>
    <source>
        <strain evidence="2">3</strain>
    </source>
</reference>
<dbReference type="PANTHER" id="PTHR24361">
    <property type="entry name" value="MITOGEN-ACTIVATED KINASE KINASE KINASE"/>
    <property type="match status" value="1"/>
</dbReference>
<dbReference type="InterPro" id="IPR053235">
    <property type="entry name" value="Ser_Thr_kinase"/>
</dbReference>
<organism evidence="2 3">
    <name type="scientific">Candidatus Accumulibacter aalborgensis</name>
    <dbReference type="NCBI Taxonomy" id="1860102"/>
    <lineage>
        <taxon>Bacteria</taxon>
        <taxon>Pseudomonadati</taxon>
        <taxon>Pseudomonadota</taxon>
        <taxon>Betaproteobacteria</taxon>
        <taxon>Candidatus Accumulibacter</taxon>
    </lineage>
</organism>
<protein>
    <submittedName>
        <fullName evidence="2">Serine/threonine protein kinase</fullName>
    </submittedName>
</protein>
<sequence length="323" mass="36535">MIDLTVMAQQVNSPPNCPLPAGFKLDEYCIERRLSLGGFSIVYVATDSHEQHVAIKEYLPNTLALRAEGQTAPIIPDEHRASFTYGMKCFFEEGRALAGLDHRNVIKVLNFFRTNGTVYMVMEYEQGCTLQEIIQTNRSVVTENFIRNVFTKMLNGLREVHAHRLLHLDLKPSNIYMRNSQMPVLIDFGAARQTLVCDTPMLKPMYTPGFASPEHYKQQRELLGPWTDIYSVGASMYACISGDTPQAADSRIERDCLIPAMIRWEGKYSDQLLETIDQCLNLHPRGRPQSVLALQKALTEAVVAPTPAEKKTWLNQMVGKIKK</sequence>
<dbReference type="STRING" id="1860102.ACCAA_520018"/>
<dbReference type="Proteomes" id="UP000199169">
    <property type="component" value="Unassembled WGS sequence"/>
</dbReference>
<dbReference type="InterPro" id="IPR008271">
    <property type="entry name" value="Ser/Thr_kinase_AS"/>
</dbReference>
<keyword evidence="3" id="KW-1185">Reference proteome</keyword>
<evidence type="ECO:0000313" key="3">
    <source>
        <dbReference type="Proteomes" id="UP000199169"/>
    </source>
</evidence>
<dbReference type="GO" id="GO:0004674">
    <property type="term" value="F:protein serine/threonine kinase activity"/>
    <property type="evidence" value="ECO:0007669"/>
    <property type="project" value="UniProtKB-KW"/>
</dbReference>
<dbReference type="PROSITE" id="PS50011">
    <property type="entry name" value="PROTEIN_KINASE_DOM"/>
    <property type="match status" value="1"/>
</dbReference>
<dbReference type="AlphaFoldDB" id="A0A1A8XSL8"/>
<dbReference type="SMART" id="SM00220">
    <property type="entry name" value="S_TKc"/>
    <property type="match status" value="1"/>
</dbReference>
<keyword evidence="2" id="KW-0808">Transferase</keyword>